<dbReference type="NCBIfam" id="TIGR00378">
    <property type="entry name" value="cax"/>
    <property type="match status" value="1"/>
</dbReference>
<evidence type="ECO:0000256" key="10">
    <source>
        <dbReference type="RuleBase" id="RU365028"/>
    </source>
</evidence>
<feature type="transmembrane region" description="Helical" evidence="10">
    <location>
        <begin position="156"/>
        <end position="180"/>
    </location>
</feature>
<gene>
    <name evidence="12" type="ORF">F8M41_013629</name>
</gene>
<evidence type="ECO:0000313" key="13">
    <source>
        <dbReference type="Proteomes" id="UP000439903"/>
    </source>
</evidence>
<keyword evidence="10" id="KW-0926">Vacuole</keyword>
<dbReference type="Proteomes" id="UP000439903">
    <property type="component" value="Unassembled WGS sequence"/>
</dbReference>
<dbReference type="GO" id="GO:0000329">
    <property type="term" value="C:fungal-type vacuole membrane"/>
    <property type="evidence" value="ECO:0007669"/>
    <property type="project" value="TreeGrafter"/>
</dbReference>
<comment type="subcellular location">
    <subcellularLocation>
        <location evidence="1">Endomembrane system</location>
        <topology evidence="1">Multi-pass membrane protein</topology>
    </subcellularLocation>
    <subcellularLocation>
        <location evidence="10">Vacuole membrane</location>
    </subcellularLocation>
</comment>
<evidence type="ECO:0000256" key="7">
    <source>
        <dbReference type="ARBA" id="ARBA00022989"/>
    </source>
</evidence>
<feature type="transmembrane region" description="Helical" evidence="10">
    <location>
        <begin position="266"/>
        <end position="290"/>
    </location>
</feature>
<comment type="caution">
    <text evidence="12">The sequence shown here is derived from an EMBL/GenBank/DDBJ whole genome shotgun (WGS) entry which is preliminary data.</text>
</comment>
<feature type="transmembrane region" description="Helical" evidence="10">
    <location>
        <begin position="332"/>
        <end position="359"/>
    </location>
</feature>
<sequence>MNPTIISINKCSAINELGVPVTEDPYGGSAVNQCSIISPKSSFKNNNGAFTFKSCILPNIEFNNGMTVFIPVGYSPILICEDDMKKLKTIIEIPELNIRVLALILNNIKRPQNAFLLFRNEILAVLLNRTFGNAIELIISIIALTKGQIRIVQASVLGSVLSNILVVLGSCFLFGGITILKEGCLEQKFDSTVAQASSSVMTLACIALIVPAAFSLANDVNSNNTLGTTDSRILNLSYGSSVALFLKTHKDLFQTDENEELQISKYLALFLLVTVTVVTAFSAEFLVSSIEEVVTSHGLSKTFIGLVLLPIIGNAAEHATSVKIAIKDRIDFAISVAVGSSTQIALFVTPLLVILGWIIGQPMSLFFLPFEIICLFIAVLLSNYLVQIENQIG</sequence>
<dbReference type="GO" id="GO:0006874">
    <property type="term" value="P:intracellular calcium ion homeostasis"/>
    <property type="evidence" value="ECO:0007669"/>
    <property type="project" value="TreeGrafter"/>
</dbReference>
<keyword evidence="4 10" id="KW-0109">Calcium transport</keyword>
<dbReference type="InterPro" id="IPR004713">
    <property type="entry name" value="CaH_exchang"/>
</dbReference>
<accession>A0A8H3WWG7</accession>
<dbReference type="InterPro" id="IPR044880">
    <property type="entry name" value="NCX_ion-bd_dom_sf"/>
</dbReference>
<keyword evidence="7 10" id="KW-1133">Transmembrane helix</keyword>
<proteinExistence type="inferred from homology"/>
<feature type="transmembrane region" description="Helical" evidence="10">
    <location>
        <begin position="122"/>
        <end position="144"/>
    </location>
</feature>
<organism evidence="12 13">
    <name type="scientific">Gigaspora margarita</name>
    <dbReference type="NCBI Taxonomy" id="4874"/>
    <lineage>
        <taxon>Eukaryota</taxon>
        <taxon>Fungi</taxon>
        <taxon>Fungi incertae sedis</taxon>
        <taxon>Mucoromycota</taxon>
        <taxon>Glomeromycotina</taxon>
        <taxon>Glomeromycetes</taxon>
        <taxon>Diversisporales</taxon>
        <taxon>Gigasporaceae</taxon>
        <taxon>Gigaspora</taxon>
    </lineage>
</organism>
<comment type="caution">
    <text evidence="10">Lacks conserved residue(s) required for the propagation of feature annotation.</text>
</comment>
<dbReference type="PANTHER" id="PTHR31503:SF22">
    <property type="entry name" value="VACUOLAR CALCIUM ION TRANSPORTER"/>
    <property type="match status" value="1"/>
</dbReference>
<dbReference type="PANTHER" id="PTHR31503">
    <property type="entry name" value="VACUOLAR CALCIUM ION TRANSPORTER"/>
    <property type="match status" value="1"/>
</dbReference>
<keyword evidence="6 10" id="KW-0106">Calcium</keyword>
<evidence type="ECO:0000259" key="11">
    <source>
        <dbReference type="Pfam" id="PF01699"/>
    </source>
</evidence>
<feature type="transmembrane region" description="Helical" evidence="10">
    <location>
        <begin position="302"/>
        <end position="320"/>
    </location>
</feature>
<evidence type="ECO:0000256" key="5">
    <source>
        <dbReference type="ARBA" id="ARBA00022692"/>
    </source>
</evidence>
<evidence type="ECO:0000313" key="12">
    <source>
        <dbReference type="EMBL" id="KAF0366327.1"/>
    </source>
</evidence>
<keyword evidence="3 10" id="KW-0813">Transport</keyword>
<feature type="domain" description="Sodium/calcium exchanger membrane region" evidence="11">
    <location>
        <begin position="268"/>
        <end position="384"/>
    </location>
</feature>
<dbReference type="InterPro" id="IPR004798">
    <property type="entry name" value="CAX-like"/>
</dbReference>
<dbReference type="Gene3D" id="1.20.1420.30">
    <property type="entry name" value="NCX, central ion-binding region"/>
    <property type="match status" value="1"/>
</dbReference>
<feature type="domain" description="Sodium/calcium exchanger membrane region" evidence="11">
    <location>
        <begin position="120"/>
        <end position="246"/>
    </location>
</feature>
<evidence type="ECO:0000256" key="2">
    <source>
        <dbReference type="ARBA" id="ARBA00008170"/>
    </source>
</evidence>
<keyword evidence="13" id="KW-1185">Reference proteome</keyword>
<reference evidence="12 13" key="1">
    <citation type="journal article" date="2019" name="Environ. Microbiol.">
        <title>At the nexus of three kingdoms: the genome of the mycorrhizal fungus Gigaspora margarita provides insights into plant, endobacterial and fungal interactions.</title>
        <authorList>
            <person name="Venice F."/>
            <person name="Ghignone S."/>
            <person name="Salvioli di Fossalunga A."/>
            <person name="Amselem J."/>
            <person name="Novero M."/>
            <person name="Xianan X."/>
            <person name="Sedzielewska Toro K."/>
            <person name="Morin E."/>
            <person name="Lipzen A."/>
            <person name="Grigoriev I.V."/>
            <person name="Henrissat B."/>
            <person name="Martin F.M."/>
            <person name="Bonfante P."/>
        </authorList>
    </citation>
    <scope>NUCLEOTIDE SEQUENCE [LARGE SCALE GENOMIC DNA]</scope>
    <source>
        <strain evidence="12 13">BEG34</strain>
    </source>
</reference>
<dbReference type="GO" id="GO:0012505">
    <property type="term" value="C:endomembrane system"/>
    <property type="evidence" value="ECO:0007669"/>
    <property type="project" value="UniProtKB-SubCell"/>
</dbReference>
<dbReference type="Pfam" id="PF01699">
    <property type="entry name" value="Na_Ca_ex"/>
    <property type="match status" value="2"/>
</dbReference>
<keyword evidence="10" id="KW-0050">Antiport</keyword>
<dbReference type="GO" id="GO:0015369">
    <property type="term" value="F:calcium:proton antiporter activity"/>
    <property type="evidence" value="ECO:0007669"/>
    <property type="project" value="UniProtKB-UniRule"/>
</dbReference>
<evidence type="ECO:0000256" key="4">
    <source>
        <dbReference type="ARBA" id="ARBA00022568"/>
    </source>
</evidence>
<keyword evidence="5 10" id="KW-0812">Transmembrane</keyword>
<dbReference type="InterPro" id="IPR004837">
    <property type="entry name" value="NaCa_Exmemb"/>
</dbReference>
<evidence type="ECO:0000256" key="3">
    <source>
        <dbReference type="ARBA" id="ARBA00022448"/>
    </source>
</evidence>
<comment type="similarity">
    <text evidence="2 10">Belongs to the Ca(2+):cation antiporter (CaCA) (TC 2.A.19) family.</text>
</comment>
<keyword evidence="8 10" id="KW-0406">Ion transport</keyword>
<name>A0A8H3WWG7_GIGMA</name>
<dbReference type="AlphaFoldDB" id="A0A8H3WWG7"/>
<keyword evidence="9 10" id="KW-0472">Membrane</keyword>
<evidence type="ECO:0000256" key="8">
    <source>
        <dbReference type="ARBA" id="ARBA00023065"/>
    </source>
</evidence>
<comment type="function">
    <text evidence="10">Has a role in promoting intracellular calcium ion sequestration via the exchange of calcium ions for hydrogen ions across the vacuolar membrane. Involved also in manganese ion homeostasis via its uptake into the vacuole.</text>
</comment>
<evidence type="ECO:0000256" key="1">
    <source>
        <dbReference type="ARBA" id="ARBA00004127"/>
    </source>
</evidence>
<evidence type="ECO:0000256" key="9">
    <source>
        <dbReference type="ARBA" id="ARBA00023136"/>
    </source>
</evidence>
<protein>
    <recommendedName>
        <fullName evidence="10">Vacuolar calcium ion transporter</fullName>
    </recommendedName>
</protein>
<feature type="transmembrane region" description="Helical" evidence="10">
    <location>
        <begin position="200"/>
        <end position="217"/>
    </location>
</feature>
<evidence type="ECO:0000256" key="6">
    <source>
        <dbReference type="ARBA" id="ARBA00022837"/>
    </source>
</evidence>
<feature type="transmembrane region" description="Helical" evidence="10">
    <location>
        <begin position="365"/>
        <end position="386"/>
    </location>
</feature>
<dbReference type="OrthoDB" id="1699231at2759"/>
<dbReference type="EMBL" id="WTPW01002774">
    <property type="protein sequence ID" value="KAF0366327.1"/>
    <property type="molecule type" value="Genomic_DNA"/>
</dbReference>